<reference evidence="3" key="1">
    <citation type="submission" date="2022-11" db="UniProtKB">
        <authorList>
            <consortium name="WormBaseParasite"/>
        </authorList>
    </citation>
    <scope>IDENTIFICATION</scope>
</reference>
<feature type="transmembrane region" description="Helical" evidence="1">
    <location>
        <begin position="6"/>
        <end position="23"/>
    </location>
</feature>
<dbReference type="Proteomes" id="UP000887565">
    <property type="component" value="Unplaced"/>
</dbReference>
<proteinExistence type="predicted"/>
<dbReference type="WBParaSite" id="nRc.2.0.1.t00037-RA">
    <property type="protein sequence ID" value="nRc.2.0.1.t00037-RA"/>
    <property type="gene ID" value="nRc.2.0.1.g00037"/>
</dbReference>
<name>A0A915HF76_ROMCU</name>
<keyword evidence="1" id="KW-0812">Transmembrane</keyword>
<keyword evidence="1" id="KW-0472">Membrane</keyword>
<accession>A0A915HF76</accession>
<sequence length="81" mass="9323">MNHINAVGYCTTLSVGLLVAWWTRNLFLIDYSNNLTVYSQVSDSQVSDFRVNEFPKNVVNRTRTHCVIFDQHYKVIIAALT</sequence>
<evidence type="ECO:0000256" key="1">
    <source>
        <dbReference type="SAM" id="Phobius"/>
    </source>
</evidence>
<keyword evidence="2" id="KW-1185">Reference proteome</keyword>
<evidence type="ECO:0000313" key="3">
    <source>
        <dbReference type="WBParaSite" id="nRc.2.0.1.t00037-RA"/>
    </source>
</evidence>
<evidence type="ECO:0000313" key="2">
    <source>
        <dbReference type="Proteomes" id="UP000887565"/>
    </source>
</evidence>
<organism evidence="2 3">
    <name type="scientific">Romanomermis culicivorax</name>
    <name type="common">Nematode worm</name>
    <dbReference type="NCBI Taxonomy" id="13658"/>
    <lineage>
        <taxon>Eukaryota</taxon>
        <taxon>Metazoa</taxon>
        <taxon>Ecdysozoa</taxon>
        <taxon>Nematoda</taxon>
        <taxon>Enoplea</taxon>
        <taxon>Dorylaimia</taxon>
        <taxon>Mermithida</taxon>
        <taxon>Mermithoidea</taxon>
        <taxon>Mermithidae</taxon>
        <taxon>Romanomermis</taxon>
    </lineage>
</organism>
<protein>
    <submittedName>
        <fullName evidence="3">Secreted protein</fullName>
    </submittedName>
</protein>
<keyword evidence="1" id="KW-1133">Transmembrane helix</keyword>
<dbReference type="AlphaFoldDB" id="A0A915HF76"/>